<proteinExistence type="predicted"/>
<keyword evidence="2" id="KW-1185">Reference proteome</keyword>
<sequence length="398" mass="45646">MILSRRFRNHLALRGIVVLLTARCLLDIVHYHSLKFSPPAGLSLPDRKPRIFIASTHWNNEPILRNHGNGAVIQLVHYFAPENTFVSVYESGSWDDSKQALRELEKELEWYNVVLEETTHEEEVSKPPEQTGWLDTPRGRKELRRIPYLSRLRNLSLEPLQSLAKEGIMFDTILFLNDVIFTLDDVPNLLGTHDGDYAAACSLDFSEPLAYYDTFALRDSAGHETVMSTWPYFRSSVSRSAIKRGDPVPVSSCWNGMVFMRAEPFYETGEGSHLRFRGIPDSLARYHLEGSECCLIHQDNPLSPQRGVFVNPHVRVGYNREAFDAMNGRAGEVTLLAFLFRSWENRILRLVTTDWFKLRTVSNRLAQWRRADLARDERGISCLVDEMQVLANNGWAHV</sequence>
<dbReference type="Proteomes" id="UP001172386">
    <property type="component" value="Unassembled WGS sequence"/>
</dbReference>
<gene>
    <name evidence="1" type="ORF">H2198_006243</name>
</gene>
<reference evidence="1" key="1">
    <citation type="submission" date="2022-10" db="EMBL/GenBank/DDBJ databases">
        <title>Culturing micro-colonial fungi from biological soil crusts in the Mojave desert and describing Neophaeococcomyces mojavensis, and introducing the new genera and species Taxawa tesnikishii.</title>
        <authorList>
            <person name="Kurbessoian T."/>
            <person name="Stajich J.E."/>
        </authorList>
    </citation>
    <scope>NUCLEOTIDE SEQUENCE</scope>
    <source>
        <strain evidence="1">JES_112</strain>
    </source>
</reference>
<protein>
    <submittedName>
        <fullName evidence="1">Uncharacterized protein</fullName>
    </submittedName>
</protein>
<comment type="caution">
    <text evidence="1">The sequence shown here is derived from an EMBL/GenBank/DDBJ whole genome shotgun (WGS) entry which is preliminary data.</text>
</comment>
<accession>A0ACC3A3V4</accession>
<dbReference type="EMBL" id="JAPDRQ010000113">
    <property type="protein sequence ID" value="KAJ9654725.1"/>
    <property type="molecule type" value="Genomic_DNA"/>
</dbReference>
<organism evidence="1 2">
    <name type="scientific">Neophaeococcomyces mojaviensis</name>
    <dbReference type="NCBI Taxonomy" id="3383035"/>
    <lineage>
        <taxon>Eukaryota</taxon>
        <taxon>Fungi</taxon>
        <taxon>Dikarya</taxon>
        <taxon>Ascomycota</taxon>
        <taxon>Pezizomycotina</taxon>
        <taxon>Eurotiomycetes</taxon>
        <taxon>Chaetothyriomycetidae</taxon>
        <taxon>Chaetothyriales</taxon>
        <taxon>Chaetothyriales incertae sedis</taxon>
        <taxon>Neophaeococcomyces</taxon>
    </lineage>
</organism>
<evidence type="ECO:0000313" key="2">
    <source>
        <dbReference type="Proteomes" id="UP001172386"/>
    </source>
</evidence>
<name>A0ACC3A3V4_9EURO</name>
<evidence type="ECO:0000313" key="1">
    <source>
        <dbReference type="EMBL" id="KAJ9654725.1"/>
    </source>
</evidence>